<evidence type="ECO:0000256" key="2">
    <source>
        <dbReference type="ARBA" id="ARBA00010077"/>
    </source>
</evidence>
<proteinExistence type="inferred from homology"/>
<dbReference type="InterPro" id="IPR007023">
    <property type="entry name" value="Ribosom_reg"/>
</dbReference>
<evidence type="ECO:0000313" key="8">
    <source>
        <dbReference type="Proteomes" id="UP001295684"/>
    </source>
</evidence>
<evidence type="ECO:0000256" key="6">
    <source>
        <dbReference type="SAM" id="MobiDB-lite"/>
    </source>
</evidence>
<evidence type="ECO:0000256" key="5">
    <source>
        <dbReference type="RuleBase" id="RU364132"/>
    </source>
</evidence>
<evidence type="ECO:0000256" key="4">
    <source>
        <dbReference type="ARBA" id="ARBA00023242"/>
    </source>
</evidence>
<protein>
    <recommendedName>
        <fullName evidence="5">Ribosome biogenesis regulatory protein</fullName>
    </recommendedName>
</protein>
<accession>A0AAD1XMC4</accession>
<dbReference type="EMBL" id="CAMPGE010016929">
    <property type="protein sequence ID" value="CAI2375448.1"/>
    <property type="molecule type" value="Genomic_DNA"/>
</dbReference>
<name>A0AAD1XMC4_EUPCR</name>
<feature type="compositionally biased region" description="Basic and acidic residues" evidence="6">
    <location>
        <begin position="191"/>
        <end position="207"/>
    </location>
</feature>
<comment type="subcellular location">
    <subcellularLocation>
        <location evidence="1 5">Nucleus</location>
    </subcellularLocation>
</comment>
<dbReference type="Pfam" id="PF04939">
    <property type="entry name" value="RRS1"/>
    <property type="match status" value="1"/>
</dbReference>
<organism evidence="7 8">
    <name type="scientific">Euplotes crassus</name>
    <dbReference type="NCBI Taxonomy" id="5936"/>
    <lineage>
        <taxon>Eukaryota</taxon>
        <taxon>Sar</taxon>
        <taxon>Alveolata</taxon>
        <taxon>Ciliophora</taxon>
        <taxon>Intramacronucleata</taxon>
        <taxon>Spirotrichea</taxon>
        <taxon>Hypotrichia</taxon>
        <taxon>Euplotida</taxon>
        <taxon>Euplotidae</taxon>
        <taxon>Moneuplotes</taxon>
    </lineage>
</organism>
<dbReference type="AlphaFoldDB" id="A0AAD1XMC4"/>
<evidence type="ECO:0000313" key="7">
    <source>
        <dbReference type="EMBL" id="CAI2375448.1"/>
    </source>
</evidence>
<keyword evidence="4 5" id="KW-0539">Nucleus</keyword>
<evidence type="ECO:0000256" key="1">
    <source>
        <dbReference type="ARBA" id="ARBA00004123"/>
    </source>
</evidence>
<dbReference type="GO" id="GO:0005634">
    <property type="term" value="C:nucleus"/>
    <property type="evidence" value="ECO:0007669"/>
    <property type="project" value="UniProtKB-SubCell"/>
</dbReference>
<keyword evidence="8" id="KW-1185">Reference proteome</keyword>
<feature type="region of interest" description="Disordered" evidence="6">
    <location>
        <begin position="191"/>
        <end position="220"/>
    </location>
</feature>
<evidence type="ECO:0000256" key="3">
    <source>
        <dbReference type="ARBA" id="ARBA00022517"/>
    </source>
</evidence>
<comment type="caution">
    <text evidence="7">The sequence shown here is derived from an EMBL/GenBank/DDBJ whole genome shotgun (WGS) entry which is preliminary data.</text>
</comment>
<dbReference type="GO" id="GO:0042254">
    <property type="term" value="P:ribosome biogenesis"/>
    <property type="evidence" value="ECO:0007669"/>
    <property type="project" value="UniProtKB-KW"/>
</dbReference>
<dbReference type="Proteomes" id="UP001295684">
    <property type="component" value="Unassembled WGS sequence"/>
</dbReference>
<reference evidence="7" key="1">
    <citation type="submission" date="2023-07" db="EMBL/GenBank/DDBJ databases">
        <authorList>
            <consortium name="AG Swart"/>
            <person name="Singh M."/>
            <person name="Singh A."/>
            <person name="Seah K."/>
            <person name="Emmerich C."/>
        </authorList>
    </citation>
    <scope>NUCLEOTIDE SEQUENCE</scope>
    <source>
        <strain evidence="7">DP1</strain>
    </source>
</reference>
<keyword evidence="3 5" id="KW-0690">Ribosome biogenesis</keyword>
<gene>
    <name evidence="7" type="ORF">ECRASSUSDP1_LOCUS16810</name>
</gene>
<sequence>MEVVKITNKSYDLGALVYHDSSSLENMTEKELLAKTKENANKFYQVMFDHRKLQPEKNVLEFDRPFYTIDLPPIEERIPRLVPPAAPKPETKWEKFRKEKGIAPRKRRDTKVYDPISKKWYRRFGHKSIKKLEEARTAIIEAKPGEEHINPFETRSLEKKIMLEKEKSKAIKNQMRAAGINMKLLREKKSLYDIETPKNKKSNPKDKKRDKKSKGKRADRQLIENTLKNAQISTASMGIYDKKATKNEKNVKRKKKLNKERSLKFLKILKKKDEIKNGVVNDDVLVRKRQVDRDNKRARARKAARD</sequence>
<comment type="function">
    <text evidence="5">Involved in ribosomal large subunit assembly.</text>
</comment>
<comment type="similarity">
    <text evidence="2 5">Belongs to the RRS1 family.</text>
</comment>